<dbReference type="Gene3D" id="3.30.1340.30">
    <property type="match status" value="1"/>
</dbReference>
<dbReference type="AlphaFoldDB" id="A0A2T8HPS8"/>
<accession>A0A2T8HPS8</accession>
<evidence type="ECO:0000313" key="3">
    <source>
        <dbReference type="EMBL" id="PVH27449.1"/>
    </source>
</evidence>
<dbReference type="EMBL" id="QDKM01000013">
    <property type="protein sequence ID" value="PVH27449.1"/>
    <property type="molecule type" value="Genomic_DNA"/>
</dbReference>
<reference evidence="3 4" key="1">
    <citation type="submission" date="2018-04" db="EMBL/GenBank/DDBJ databases">
        <title>Pararhodobacter oceanense sp. nov., isolated from marine intertidal sediment.</title>
        <authorList>
            <person name="Wang X.-L."/>
            <person name="Du Z.-J."/>
        </authorList>
    </citation>
    <scope>NUCLEOTIDE SEQUENCE [LARGE SCALE GENOMIC DNA]</scope>
    <source>
        <strain evidence="3 4">AM505</strain>
    </source>
</reference>
<evidence type="ECO:0000313" key="4">
    <source>
        <dbReference type="Proteomes" id="UP000245911"/>
    </source>
</evidence>
<dbReference type="SMART" id="SM00749">
    <property type="entry name" value="BON"/>
    <property type="match status" value="1"/>
</dbReference>
<organism evidence="3 4">
    <name type="scientific">Pararhodobacter oceanensis</name>
    <dbReference type="NCBI Taxonomy" id="2172121"/>
    <lineage>
        <taxon>Bacteria</taxon>
        <taxon>Pseudomonadati</taxon>
        <taxon>Pseudomonadota</taxon>
        <taxon>Alphaproteobacteria</taxon>
        <taxon>Rhodobacterales</taxon>
        <taxon>Paracoccaceae</taxon>
        <taxon>Pararhodobacter</taxon>
    </lineage>
</organism>
<protein>
    <recommendedName>
        <fullName evidence="2">BON domain-containing protein</fullName>
    </recommendedName>
</protein>
<evidence type="ECO:0000259" key="2">
    <source>
        <dbReference type="PROSITE" id="PS50914"/>
    </source>
</evidence>
<dbReference type="PANTHER" id="PTHR34606:SF15">
    <property type="entry name" value="BON DOMAIN-CONTAINING PROTEIN"/>
    <property type="match status" value="1"/>
</dbReference>
<feature type="region of interest" description="Disordered" evidence="1">
    <location>
        <begin position="22"/>
        <end position="85"/>
    </location>
</feature>
<name>A0A2T8HPS8_9RHOB</name>
<dbReference type="InterPro" id="IPR007055">
    <property type="entry name" value="BON_dom"/>
</dbReference>
<feature type="domain" description="BON" evidence="2">
    <location>
        <begin position="95"/>
        <end position="163"/>
    </location>
</feature>
<dbReference type="InterPro" id="IPR051686">
    <property type="entry name" value="Lipoprotein_DolP"/>
</dbReference>
<dbReference type="PANTHER" id="PTHR34606">
    <property type="entry name" value="BON DOMAIN-CONTAINING PROTEIN"/>
    <property type="match status" value="1"/>
</dbReference>
<dbReference type="Pfam" id="PF04972">
    <property type="entry name" value="BON"/>
    <property type="match status" value="1"/>
</dbReference>
<gene>
    <name evidence="3" type="ORF">DDE20_17675</name>
</gene>
<dbReference type="InterPro" id="IPR014004">
    <property type="entry name" value="Transpt-assoc_nodulatn_dom_bac"/>
</dbReference>
<comment type="caution">
    <text evidence="3">The sequence shown here is derived from an EMBL/GenBank/DDBJ whole genome shotgun (WGS) entry which is preliminary data.</text>
</comment>
<dbReference type="PROSITE" id="PS50914">
    <property type="entry name" value="BON"/>
    <property type="match status" value="1"/>
</dbReference>
<sequence length="171" mass="18435">MRVCLLPLCALPLAARRIGDIPSVRKTRPATGGPTMTTPPPHRSAVDPDTPEPEIDPRRRDPGLKPGSYQRDPAHQGARGGYWERADLPAKGDALSDRIVQEVHRALAQETQIDAAHIKVSVSDRHVILGGTVASAEAKRLAAKRAGEVAGVEQVQDNLQVGRSNPTQRDD</sequence>
<dbReference type="Proteomes" id="UP000245911">
    <property type="component" value="Unassembled WGS sequence"/>
</dbReference>
<proteinExistence type="predicted"/>
<keyword evidence="4" id="KW-1185">Reference proteome</keyword>
<evidence type="ECO:0000256" key="1">
    <source>
        <dbReference type="SAM" id="MobiDB-lite"/>
    </source>
</evidence>